<feature type="compositionally biased region" description="Polar residues" evidence="10">
    <location>
        <begin position="1"/>
        <end position="23"/>
    </location>
</feature>
<evidence type="ECO:0000256" key="3">
    <source>
        <dbReference type="ARBA" id="ARBA00019615"/>
    </source>
</evidence>
<gene>
    <name evidence="9" type="primary">MED19</name>
    <name evidence="11" type="ORF">DL546_004159</name>
</gene>
<feature type="region of interest" description="Disordered" evidence="10">
    <location>
        <begin position="320"/>
        <end position="342"/>
    </location>
</feature>
<dbReference type="AlphaFoldDB" id="A0A420Y6A2"/>
<accession>A0A420Y6A2</accession>
<evidence type="ECO:0000256" key="9">
    <source>
        <dbReference type="RuleBase" id="RU364151"/>
    </source>
</evidence>
<keyword evidence="6 9" id="KW-0804">Transcription</keyword>
<evidence type="ECO:0000256" key="5">
    <source>
        <dbReference type="ARBA" id="ARBA00023159"/>
    </source>
</evidence>
<evidence type="ECO:0000256" key="6">
    <source>
        <dbReference type="ARBA" id="ARBA00023163"/>
    </source>
</evidence>
<keyword evidence="7 9" id="KW-0539">Nucleus</keyword>
<feature type="region of interest" description="Disordered" evidence="10">
    <location>
        <begin position="240"/>
        <end position="304"/>
    </location>
</feature>
<evidence type="ECO:0000256" key="8">
    <source>
        <dbReference type="ARBA" id="ARBA00032018"/>
    </source>
</evidence>
<dbReference type="InterPro" id="IPR013942">
    <property type="entry name" value="Mediator_Med19_fun"/>
</dbReference>
<dbReference type="OrthoDB" id="2160599at2759"/>
<keyword evidence="4 9" id="KW-0805">Transcription regulation</keyword>
<evidence type="ECO:0000313" key="11">
    <source>
        <dbReference type="EMBL" id="RKU43414.1"/>
    </source>
</evidence>
<dbReference type="STRING" id="177199.A0A420Y6A2"/>
<dbReference type="Proteomes" id="UP000275385">
    <property type="component" value="Unassembled WGS sequence"/>
</dbReference>
<comment type="function">
    <text evidence="9">Component of the Mediator complex, a coactivator involved in the regulated transcription of nearly all RNA polymerase II-dependent genes. Mediator functions as a bridge to convey information from gene-specific regulatory proteins to the basal RNA polymerase II transcription machinery. Mediator is recruited to promoters by direct interactions with regulatory proteins and serves as a scaffold for the assembly of a functional preinitiation complex with RNA polymerase II and the general transcription factors.</text>
</comment>
<feature type="compositionally biased region" description="Basic and acidic residues" evidence="10">
    <location>
        <begin position="45"/>
        <end position="64"/>
    </location>
</feature>
<dbReference type="GO" id="GO:0016592">
    <property type="term" value="C:mediator complex"/>
    <property type="evidence" value="ECO:0007669"/>
    <property type="project" value="InterPro"/>
</dbReference>
<dbReference type="EMBL" id="QVQW01000043">
    <property type="protein sequence ID" value="RKU43414.1"/>
    <property type="molecule type" value="Genomic_DNA"/>
</dbReference>
<dbReference type="GO" id="GO:0003712">
    <property type="term" value="F:transcription coregulator activity"/>
    <property type="evidence" value="ECO:0007669"/>
    <property type="project" value="InterPro"/>
</dbReference>
<organism evidence="11 12">
    <name type="scientific">Coniochaeta pulveracea</name>
    <dbReference type="NCBI Taxonomy" id="177199"/>
    <lineage>
        <taxon>Eukaryota</taxon>
        <taxon>Fungi</taxon>
        <taxon>Dikarya</taxon>
        <taxon>Ascomycota</taxon>
        <taxon>Pezizomycotina</taxon>
        <taxon>Sordariomycetes</taxon>
        <taxon>Sordariomycetidae</taxon>
        <taxon>Coniochaetales</taxon>
        <taxon>Coniochaetaceae</taxon>
        <taxon>Coniochaeta</taxon>
    </lineage>
</organism>
<evidence type="ECO:0000313" key="12">
    <source>
        <dbReference type="Proteomes" id="UP000275385"/>
    </source>
</evidence>
<proteinExistence type="inferred from homology"/>
<feature type="compositionally biased region" description="Polar residues" evidence="10">
    <location>
        <begin position="320"/>
        <end position="332"/>
    </location>
</feature>
<sequence length="342" mass="36901">MASSMSTIPSTLPTPAHSVNGSSIPADMSHDINMATDSPPHKRKRLEEDTGGREQKKAHIENRRHGIEDLHLDVGPKYLLCRTPHPPPRPRLTEDLFEKYGLTGIAADVARVLPNGEKNAIRKTYKGHIKRLGVQGRWDSVETDPMAPDGFLAMLNCPEQLFQDQFVRGHELANGLRPETRANLPKAMSMARGVVPKTLWDSSVLGDLGPAGAGKHRMTAPSTPNPVGTPAAIPVAQARGKLPTQQGAQAVARPQRNLKKRSYGDNSFEGYGEGFPDDDAGGDAYATGDGDPGAKRRKKVSSTAWVSLDDEPRGLTRLLQNGTASPYVQPRQTGYGPSMVGA</sequence>
<dbReference type="GO" id="GO:0006357">
    <property type="term" value="P:regulation of transcription by RNA polymerase II"/>
    <property type="evidence" value="ECO:0007669"/>
    <property type="project" value="InterPro"/>
</dbReference>
<comment type="caution">
    <text evidence="11">The sequence shown here is derived from an EMBL/GenBank/DDBJ whole genome shotgun (WGS) entry which is preliminary data.</text>
</comment>
<comment type="subunit">
    <text evidence="9">Component of the Mediator complex.</text>
</comment>
<comment type="subcellular location">
    <subcellularLocation>
        <location evidence="1 9">Nucleus</location>
    </subcellularLocation>
</comment>
<protein>
    <recommendedName>
        <fullName evidence="3 9">Mediator of RNA polymerase II transcription subunit 19</fullName>
    </recommendedName>
    <alternativeName>
        <fullName evidence="8 9">Mediator complex subunit 19</fullName>
    </alternativeName>
</protein>
<comment type="similarity">
    <text evidence="2 9">Belongs to the Mediator complex subunit 19 family.</text>
</comment>
<feature type="region of interest" description="Disordered" evidence="10">
    <location>
        <begin position="1"/>
        <end position="64"/>
    </location>
</feature>
<dbReference type="Pfam" id="PF08633">
    <property type="entry name" value="Rox3"/>
    <property type="match status" value="1"/>
</dbReference>
<evidence type="ECO:0000256" key="2">
    <source>
        <dbReference type="ARBA" id="ARBA00009259"/>
    </source>
</evidence>
<evidence type="ECO:0000256" key="10">
    <source>
        <dbReference type="SAM" id="MobiDB-lite"/>
    </source>
</evidence>
<keyword evidence="12" id="KW-1185">Reference proteome</keyword>
<name>A0A420Y6A2_9PEZI</name>
<keyword evidence="5 9" id="KW-0010">Activator</keyword>
<evidence type="ECO:0000256" key="4">
    <source>
        <dbReference type="ARBA" id="ARBA00023015"/>
    </source>
</evidence>
<reference evidence="11 12" key="1">
    <citation type="submission" date="2018-08" db="EMBL/GenBank/DDBJ databases">
        <title>Draft genome of the lignicolous fungus Coniochaeta pulveracea.</title>
        <authorList>
            <person name="Borstlap C.J."/>
            <person name="De Witt R.N."/>
            <person name="Botha A."/>
            <person name="Volschenk H."/>
        </authorList>
    </citation>
    <scope>NUCLEOTIDE SEQUENCE [LARGE SCALE GENOMIC DNA]</scope>
    <source>
        <strain evidence="11 12">CAB683</strain>
    </source>
</reference>
<evidence type="ECO:0000256" key="1">
    <source>
        <dbReference type="ARBA" id="ARBA00004123"/>
    </source>
</evidence>
<evidence type="ECO:0000256" key="7">
    <source>
        <dbReference type="ARBA" id="ARBA00023242"/>
    </source>
</evidence>